<comment type="caution">
    <text evidence="4">The sequence shown here is derived from an EMBL/GenBank/DDBJ whole genome shotgun (WGS) entry which is preliminary data.</text>
</comment>
<dbReference type="EMBL" id="WJBU01000013">
    <property type="protein sequence ID" value="MRD48418.1"/>
    <property type="molecule type" value="Genomic_DNA"/>
</dbReference>
<feature type="signal peptide" evidence="3">
    <location>
        <begin position="1"/>
        <end position="25"/>
    </location>
</feature>
<evidence type="ECO:0008006" key="6">
    <source>
        <dbReference type="Google" id="ProtNLM"/>
    </source>
</evidence>
<feature type="region of interest" description="Disordered" evidence="1">
    <location>
        <begin position="153"/>
        <end position="235"/>
    </location>
</feature>
<evidence type="ECO:0000256" key="1">
    <source>
        <dbReference type="SAM" id="MobiDB-lite"/>
    </source>
</evidence>
<dbReference type="AlphaFoldDB" id="A0A844B123"/>
<feature type="compositionally biased region" description="Low complexity" evidence="1">
    <location>
        <begin position="213"/>
        <end position="226"/>
    </location>
</feature>
<protein>
    <recommendedName>
        <fullName evidence="6">Tfp pilus assembly protein FimV</fullName>
    </recommendedName>
</protein>
<dbReference type="Proteomes" id="UP000487350">
    <property type="component" value="Unassembled WGS sequence"/>
</dbReference>
<evidence type="ECO:0000256" key="3">
    <source>
        <dbReference type="SAM" id="SignalP"/>
    </source>
</evidence>
<keyword evidence="5" id="KW-1185">Reference proteome</keyword>
<feature type="compositionally biased region" description="Low complexity" evidence="1">
    <location>
        <begin position="167"/>
        <end position="195"/>
    </location>
</feature>
<evidence type="ECO:0000256" key="2">
    <source>
        <dbReference type="SAM" id="Phobius"/>
    </source>
</evidence>
<feature type="chain" id="PRO_5032916508" description="Tfp pilus assembly protein FimV" evidence="3">
    <location>
        <begin position="26"/>
        <end position="706"/>
    </location>
</feature>
<evidence type="ECO:0000313" key="4">
    <source>
        <dbReference type="EMBL" id="MRD48418.1"/>
    </source>
</evidence>
<keyword evidence="2" id="KW-0812">Transmembrane</keyword>
<feature type="transmembrane region" description="Helical" evidence="2">
    <location>
        <begin position="336"/>
        <end position="357"/>
    </location>
</feature>
<keyword evidence="3" id="KW-0732">Signal</keyword>
<dbReference type="RefSeq" id="WP_153585745.1">
    <property type="nucleotide sequence ID" value="NZ_WJBU01000013.1"/>
</dbReference>
<dbReference type="OrthoDB" id="9180424at2"/>
<proteinExistence type="predicted"/>
<accession>A0A844B123</accession>
<sequence>MNRSSILRNALLRAGLLLAAPASFAFGTGAAEGVPLIGRPLDIVVPITLDAGTDLASSCVTAEVMQGDTAIESAQTRVEGGGSARTVLRVRTTRLIEEPVVTVTVNFGCFLRTSRKFVLLADLPATVSSPIPPLVPRTQAAAGPTVLPFSPGLGGFDVPAGNGAQPGPASSTTRRRATAPGAEAPAAGARPAAGSMSPRLARAPNTPAAGQDPAVASPTTAAPAPAKRSQASVVRVDRRSRLKLEPLDLTVDPEPKLKLTMSIDTVPEVTPQKRAEAAAIWRALNRSQADVVQDYERLQAMSADLTAMRQSIQANKAELDAVRAKLEKAESDRDRMTWLLTAIVIALVLALAAALFLRRRGWFAGGDKSEPRWWRDSKGQELDASEPTIVAAAAPASSAVSGKQLDVDLDVFGDAPASAQAPASTESTQPISAFDNLDFQSSQPSSWRSLTTEELHDIQEQADFFVSLGDYDRAVNVLMTHVHASPHNSALAWMALLDLHHRLNRERGYEGLRDQIERRMNVKVPAFNDYLKPTAGLEAYADALARIVSLWPSPRVLDVIEESIYRLPGAASGESERFELAAFDELLLLQSLAKAVVKQPAATDVQLAQEPGAGENFPMTSIQPLSSELAGPSDAEMMVLATLLAGSRIDINLDEEEKPVATLPTLPELPKGAPLHDAQGWPVADDKDNLIEFDDFDDVTSRVGKK</sequence>
<reference evidence="4 5" key="1">
    <citation type="submission" date="2019-11" db="EMBL/GenBank/DDBJ databases">
        <title>Caenimonas koreensis gen. nov., sp. nov., isolated from activated sludge.</title>
        <authorList>
            <person name="Seung H.R."/>
        </authorList>
    </citation>
    <scope>NUCLEOTIDE SEQUENCE [LARGE SCALE GENOMIC DNA]</scope>
    <source>
        <strain evidence="4 5">EMB320</strain>
    </source>
</reference>
<name>A0A844B123_9BURK</name>
<organism evidence="4 5">
    <name type="scientific">Caenimonas koreensis DSM 17982</name>
    <dbReference type="NCBI Taxonomy" id="1121255"/>
    <lineage>
        <taxon>Bacteria</taxon>
        <taxon>Pseudomonadati</taxon>
        <taxon>Pseudomonadota</taxon>
        <taxon>Betaproteobacteria</taxon>
        <taxon>Burkholderiales</taxon>
        <taxon>Comamonadaceae</taxon>
        <taxon>Caenimonas</taxon>
    </lineage>
</organism>
<keyword evidence="2" id="KW-1133">Transmembrane helix</keyword>
<evidence type="ECO:0000313" key="5">
    <source>
        <dbReference type="Proteomes" id="UP000487350"/>
    </source>
</evidence>
<keyword evidence="2" id="KW-0472">Membrane</keyword>
<gene>
    <name evidence="4" type="ORF">GHT07_14115</name>
</gene>